<name>A0ABV1EQX7_9FIRM</name>
<dbReference type="CDD" id="cd16935">
    <property type="entry name" value="HATPase_AgrC-ComD-like"/>
    <property type="match status" value="1"/>
</dbReference>
<dbReference type="Proteomes" id="UP001440599">
    <property type="component" value="Unassembled WGS sequence"/>
</dbReference>
<dbReference type="Gene3D" id="3.30.565.10">
    <property type="entry name" value="Histidine kinase-like ATPase, C-terminal domain"/>
    <property type="match status" value="1"/>
</dbReference>
<protein>
    <submittedName>
        <fullName evidence="3">ATP-binding protein</fullName>
    </submittedName>
</protein>
<keyword evidence="1" id="KW-1133">Transmembrane helix</keyword>
<keyword evidence="4" id="KW-1185">Reference proteome</keyword>
<feature type="transmembrane region" description="Helical" evidence="1">
    <location>
        <begin position="124"/>
        <end position="143"/>
    </location>
</feature>
<proteinExistence type="predicted"/>
<dbReference type="EMBL" id="JBBMFT010000007">
    <property type="protein sequence ID" value="MEQ2456990.1"/>
    <property type="molecule type" value="Genomic_DNA"/>
</dbReference>
<comment type="caution">
    <text evidence="3">The sequence shown here is derived from an EMBL/GenBank/DDBJ whole genome shotgun (WGS) entry which is preliminary data.</text>
</comment>
<feature type="transmembrane region" description="Helical" evidence="1">
    <location>
        <begin position="36"/>
        <end position="54"/>
    </location>
</feature>
<sequence length="436" mass="48358">MGYLVVLYWCVRTPMLYLQAYVGMCVFAAGAHRRAGWLPILLLGAAGFLLTWGLDSLMGVYRLALLGVFLLLAAAAWAGWRVSLWDALLLAGNGYLAQHMGGSLKSLVRMIPAVDAWTWDNLGLVVVDVACYGGMYLVLYLLFRPDTGRAAQLDDRDKVSFFLLTILLCLGMSQLTKSGGAAARFSDDLYAIGSGSLLLFLQFGLAKRNVLAHDVEAMREIVHQQRVQYESSRDNIALVNEKYHDLKQMLRALQGGAVSQQALEDLDRRISDYDAPVRTGNDILDVLLTEKRMLCKKQGIRITTLAHGADLAFVEDMDLYALLSNALTNAIEAVSQLPQGEERFIHLNLTREGNSAVIHIENPFSGSLEWRDGLPQTHKDRRYHGFGMRSMERIAEQYDGALSVTQRNGCFLLDILLCAPVSGRIRCQTGNLRGPD</sequence>
<evidence type="ECO:0000313" key="4">
    <source>
        <dbReference type="Proteomes" id="UP001440599"/>
    </source>
</evidence>
<reference evidence="3 4" key="1">
    <citation type="submission" date="2024-03" db="EMBL/GenBank/DDBJ databases">
        <title>Human intestinal bacterial collection.</title>
        <authorList>
            <person name="Pauvert C."/>
            <person name="Hitch T.C.A."/>
            <person name="Clavel T."/>
        </authorList>
    </citation>
    <scope>NUCLEOTIDE SEQUENCE [LARGE SCALE GENOMIC DNA]</scope>
    <source>
        <strain evidence="3 4">CLA-AP-H34</strain>
    </source>
</reference>
<evidence type="ECO:0000259" key="2">
    <source>
        <dbReference type="Pfam" id="PF14501"/>
    </source>
</evidence>
<gene>
    <name evidence="3" type="ORF">WMO45_10675</name>
</gene>
<keyword evidence="1" id="KW-0472">Membrane</keyword>
<feature type="transmembrane region" description="Helical" evidence="1">
    <location>
        <begin position="159"/>
        <end position="177"/>
    </location>
</feature>
<dbReference type="Pfam" id="PF14501">
    <property type="entry name" value="HATPase_c_5"/>
    <property type="match status" value="1"/>
</dbReference>
<keyword evidence="3" id="KW-0547">Nucleotide-binding</keyword>
<feature type="domain" description="Sensor histidine kinase NatK-like C-terminal" evidence="2">
    <location>
        <begin position="317"/>
        <end position="417"/>
    </location>
</feature>
<evidence type="ECO:0000256" key="1">
    <source>
        <dbReference type="SAM" id="Phobius"/>
    </source>
</evidence>
<organism evidence="3 4">
    <name type="scientific">Flavonifractor hominis</name>
    <dbReference type="NCBI Taxonomy" id="3133178"/>
    <lineage>
        <taxon>Bacteria</taxon>
        <taxon>Bacillati</taxon>
        <taxon>Bacillota</taxon>
        <taxon>Clostridia</taxon>
        <taxon>Eubacteriales</taxon>
        <taxon>Oscillospiraceae</taxon>
        <taxon>Flavonifractor</taxon>
    </lineage>
</organism>
<feature type="transmembrane region" description="Helical" evidence="1">
    <location>
        <begin position="60"/>
        <end position="80"/>
    </location>
</feature>
<dbReference type="RefSeq" id="WP_349140749.1">
    <property type="nucleotide sequence ID" value="NZ_JBBMFT010000007.1"/>
</dbReference>
<dbReference type="InterPro" id="IPR032834">
    <property type="entry name" value="NatK-like_C"/>
</dbReference>
<dbReference type="GO" id="GO:0005524">
    <property type="term" value="F:ATP binding"/>
    <property type="evidence" value="ECO:0007669"/>
    <property type="project" value="UniProtKB-KW"/>
</dbReference>
<dbReference type="InterPro" id="IPR036890">
    <property type="entry name" value="HATPase_C_sf"/>
</dbReference>
<evidence type="ECO:0000313" key="3">
    <source>
        <dbReference type="EMBL" id="MEQ2456990.1"/>
    </source>
</evidence>
<feature type="transmembrane region" description="Helical" evidence="1">
    <location>
        <begin position="6"/>
        <end position="29"/>
    </location>
</feature>
<dbReference type="SUPFAM" id="SSF55874">
    <property type="entry name" value="ATPase domain of HSP90 chaperone/DNA topoisomerase II/histidine kinase"/>
    <property type="match status" value="1"/>
</dbReference>
<keyword evidence="3" id="KW-0067">ATP-binding</keyword>
<keyword evidence="1" id="KW-0812">Transmembrane</keyword>
<accession>A0ABV1EQX7</accession>